<keyword evidence="2" id="KW-1185">Reference proteome</keyword>
<dbReference type="STRING" id="563192.HMPREF0179_01945"/>
<protein>
    <submittedName>
        <fullName evidence="1">Uncharacterized protein</fullName>
    </submittedName>
</protein>
<dbReference type="AlphaFoldDB" id="E5Y6Y2"/>
<dbReference type="EMBL" id="ADCP02000001">
    <property type="protein sequence ID" value="EFV44220.2"/>
    <property type="molecule type" value="Genomic_DNA"/>
</dbReference>
<dbReference type="HOGENOM" id="CLU_3305542_0_0_7"/>
<reference evidence="1 2" key="2">
    <citation type="submission" date="2013-04" db="EMBL/GenBank/DDBJ databases">
        <title>The Genome Sequence of Bilophila wadsworthia 3_1_6.</title>
        <authorList>
            <consortium name="The Broad Institute Genomics Platform"/>
            <person name="Earl A."/>
            <person name="Ward D."/>
            <person name="Feldgarden M."/>
            <person name="Gevers D."/>
            <person name="Sibley C."/>
            <person name="Strauss J."/>
            <person name="Allen-Vercoe E."/>
            <person name="Walker B."/>
            <person name="Young S."/>
            <person name="Zeng Q."/>
            <person name="Gargeya S."/>
            <person name="Fitzgerald M."/>
            <person name="Haas B."/>
            <person name="Abouelleil A."/>
            <person name="Allen A.W."/>
            <person name="Alvarado L."/>
            <person name="Arachchi H.M."/>
            <person name="Berlin A.M."/>
            <person name="Chapman S.B."/>
            <person name="Gainer-Dewar J."/>
            <person name="Goldberg J."/>
            <person name="Griggs A."/>
            <person name="Gujja S."/>
            <person name="Hansen M."/>
            <person name="Howarth C."/>
            <person name="Imamovic A."/>
            <person name="Ireland A."/>
            <person name="Larimer J."/>
            <person name="McCowan C."/>
            <person name="Murphy C."/>
            <person name="Pearson M."/>
            <person name="Poon T.W."/>
            <person name="Priest M."/>
            <person name="Roberts A."/>
            <person name="Saif S."/>
            <person name="Shea T."/>
            <person name="Sisk P."/>
            <person name="Sykes S."/>
            <person name="Wortman J."/>
            <person name="Nusbaum C."/>
            <person name="Birren B."/>
        </authorList>
    </citation>
    <scope>NUCLEOTIDE SEQUENCE [LARGE SCALE GENOMIC DNA]</scope>
    <source>
        <strain evidence="1 2">3_1_6</strain>
    </source>
</reference>
<name>E5Y6Y2_BILW3</name>
<gene>
    <name evidence="1" type="ORF">HMPREF0179_01945</name>
</gene>
<evidence type="ECO:0000313" key="2">
    <source>
        <dbReference type="Proteomes" id="UP000006034"/>
    </source>
</evidence>
<reference evidence="1 2" key="1">
    <citation type="submission" date="2010-10" db="EMBL/GenBank/DDBJ databases">
        <authorList>
            <consortium name="The Broad Institute Genome Sequencing Platform"/>
            <person name="Ward D."/>
            <person name="Earl A."/>
            <person name="Feldgarden M."/>
            <person name="Young S.K."/>
            <person name="Gargeya S."/>
            <person name="Zeng Q."/>
            <person name="Alvarado L."/>
            <person name="Berlin A."/>
            <person name="Bochicchio J."/>
            <person name="Chapman S.B."/>
            <person name="Chen Z."/>
            <person name="Freedman E."/>
            <person name="Gellesch M."/>
            <person name="Goldberg J."/>
            <person name="Griggs A."/>
            <person name="Gujja S."/>
            <person name="Heilman E."/>
            <person name="Heiman D."/>
            <person name="Howarth C."/>
            <person name="Mehta T."/>
            <person name="Neiman D."/>
            <person name="Pearson M."/>
            <person name="Roberts A."/>
            <person name="Saif S."/>
            <person name="Shea T."/>
            <person name="Shenoy N."/>
            <person name="Sisk P."/>
            <person name="Stolte C."/>
            <person name="Sykes S."/>
            <person name="White J."/>
            <person name="Yandava C."/>
            <person name="Allen-Vercoe E."/>
            <person name="Sibley C."/>
            <person name="Ambrose C.E."/>
            <person name="Strauss J."/>
            <person name="Daigneault M."/>
            <person name="Haas B."/>
            <person name="Nusbaum C."/>
            <person name="Birren B."/>
        </authorList>
    </citation>
    <scope>NUCLEOTIDE SEQUENCE [LARGE SCALE GENOMIC DNA]</scope>
    <source>
        <strain evidence="1 2">3_1_6</strain>
    </source>
</reference>
<evidence type="ECO:0000313" key="1">
    <source>
        <dbReference type="EMBL" id="EFV44220.2"/>
    </source>
</evidence>
<organism evidence="1 2">
    <name type="scientific">Bilophila wadsworthia (strain 3_1_6)</name>
    <dbReference type="NCBI Taxonomy" id="563192"/>
    <lineage>
        <taxon>Bacteria</taxon>
        <taxon>Pseudomonadati</taxon>
        <taxon>Thermodesulfobacteriota</taxon>
        <taxon>Desulfovibrionia</taxon>
        <taxon>Desulfovibrionales</taxon>
        <taxon>Desulfovibrionaceae</taxon>
        <taxon>Bilophila</taxon>
    </lineage>
</organism>
<dbReference type="Proteomes" id="UP000006034">
    <property type="component" value="Unassembled WGS sequence"/>
</dbReference>
<accession>E5Y6Y2</accession>
<sequence>MRPREHSMNNLFLDLKSTDTFDTALERLEEYDVGSVMEA</sequence>
<comment type="caution">
    <text evidence="1">The sequence shown here is derived from an EMBL/GenBank/DDBJ whole genome shotgun (WGS) entry which is preliminary data.</text>
</comment>
<proteinExistence type="predicted"/>